<gene>
    <name evidence="6" type="ORF">PoMZ_08181</name>
</gene>
<dbReference type="Gene3D" id="2.130.10.10">
    <property type="entry name" value="YVTN repeat-like/Quinoprotein amine dehydrogenase"/>
    <property type="match status" value="1"/>
</dbReference>
<comment type="cofactor">
    <cofactor evidence="5">
        <name>Fe(2+)</name>
        <dbReference type="ChEBI" id="CHEBI:29033"/>
    </cofactor>
    <text evidence="5">Binds 1 Fe(2+) ion per subunit.</text>
</comment>
<accession>A0A4P7NH57</accession>
<dbReference type="InterPro" id="IPR015943">
    <property type="entry name" value="WD40/YVTN_repeat-like_dom_sf"/>
</dbReference>
<evidence type="ECO:0000256" key="3">
    <source>
        <dbReference type="ARBA" id="ARBA00023002"/>
    </source>
</evidence>
<dbReference type="GO" id="GO:0046872">
    <property type="term" value="F:metal ion binding"/>
    <property type="evidence" value="ECO:0007669"/>
    <property type="project" value="UniProtKB-KW"/>
</dbReference>
<dbReference type="InterPro" id="IPR004294">
    <property type="entry name" value="Carotenoid_Oase"/>
</dbReference>
<evidence type="ECO:0000256" key="5">
    <source>
        <dbReference type="PIRSR" id="PIRSR604294-1"/>
    </source>
</evidence>
<keyword evidence="3" id="KW-0560">Oxidoreductase</keyword>
<name>A0A4P7NH57_PYROR</name>
<evidence type="ECO:0000256" key="4">
    <source>
        <dbReference type="ARBA" id="ARBA00023004"/>
    </source>
</evidence>
<feature type="binding site" evidence="5">
    <location>
        <position position="544"/>
    </location>
    <ligand>
        <name>Fe cation</name>
        <dbReference type="ChEBI" id="CHEBI:24875"/>
        <note>catalytic</note>
    </ligand>
</feature>
<evidence type="ECO:0000313" key="6">
    <source>
        <dbReference type="EMBL" id="QBZ61233.1"/>
    </source>
</evidence>
<dbReference type="SUPFAM" id="SSF50998">
    <property type="entry name" value="Quinoprotein alcohol dehydrogenase-like"/>
    <property type="match status" value="1"/>
</dbReference>
<feature type="binding site" evidence="5">
    <location>
        <position position="278"/>
    </location>
    <ligand>
        <name>Fe cation</name>
        <dbReference type="ChEBI" id="CHEBI:24875"/>
        <note>catalytic</note>
    </ligand>
</feature>
<dbReference type="PANTHER" id="PTHR10543:SF89">
    <property type="entry name" value="CAROTENOID 9,10(9',10')-CLEAVAGE DIOXYGENASE 1"/>
    <property type="match status" value="1"/>
</dbReference>
<sequence length="593" mass="66715">MALDYHLQFHLAFVSSTKDCCQLLAYFPEPATMAHIFSLFPNAKPGYVDGRQTETGATKFPNTPFFSGPLKPNRIEADIFELETSGEIPGTIDGVFFRVQPDSQFPPVFEDDVHFSGDGRVSAFRFKNSQVDWKQRYVRTDRFRAERAARRALFGRYRNPFTDNEMVKGIIRTVSNTNVIFWRGVLLAMKEDGPPFAMDPVTLETIGRYDFEGQVDSPTFTAHPKFDPVTGEMVAFAYAASEDGQHASRDVVVWTFDAQTGEKKREHRYKAPFCGMIHDAALTENYLILPLTPLKASLERLEKGGNHWAWDPEEDQFYGIVSRKGDKDIVWLRADNAFHGHVAGAYENDEGHIVCDLTIADGNVFYWWPPENSSLEPNPRQKLNADTHRWTFDPNGGSGTRVAPAELYGTNGEISRIDERFVTKKYRHFWQLQIDSSRPYDTAKCGPPAGGLFNVLGHYDWDAPRNQDGTRFKDEYWAGPTCTFQEPVFMPKSAGAAEGEGYVMALVNHLDVLRNDILIFDALDLAKGPIGACHLPLHIGIGLHGNFVDEADMACWRSARQAKGDIASARPASEPLPWQRELIAKSVAQESSR</sequence>
<organism evidence="6 7">
    <name type="scientific">Pyricularia oryzae</name>
    <name type="common">Rice blast fungus</name>
    <name type="synonym">Magnaporthe oryzae</name>
    <dbReference type="NCBI Taxonomy" id="318829"/>
    <lineage>
        <taxon>Eukaryota</taxon>
        <taxon>Fungi</taxon>
        <taxon>Dikarya</taxon>
        <taxon>Ascomycota</taxon>
        <taxon>Pezizomycotina</taxon>
        <taxon>Sordariomycetes</taxon>
        <taxon>Sordariomycetidae</taxon>
        <taxon>Magnaporthales</taxon>
        <taxon>Pyriculariaceae</taxon>
        <taxon>Pyricularia</taxon>
    </lineage>
</organism>
<feature type="binding site" evidence="5">
    <location>
        <position position="223"/>
    </location>
    <ligand>
        <name>Fe cation</name>
        <dbReference type="ChEBI" id="CHEBI:24875"/>
        <note>catalytic</note>
    </ligand>
</feature>
<dbReference type="GO" id="GO:0010436">
    <property type="term" value="F:carotenoid dioxygenase activity"/>
    <property type="evidence" value="ECO:0007669"/>
    <property type="project" value="TreeGrafter"/>
</dbReference>
<protein>
    <recommendedName>
        <fullName evidence="8">Carotenoid oxygenase</fullName>
    </recommendedName>
</protein>
<dbReference type="AlphaFoldDB" id="A0A4P7NH57"/>
<dbReference type="Proteomes" id="UP000294847">
    <property type="component" value="Chromosome 4"/>
</dbReference>
<evidence type="ECO:0000313" key="7">
    <source>
        <dbReference type="Proteomes" id="UP000294847"/>
    </source>
</evidence>
<dbReference type="PANTHER" id="PTHR10543">
    <property type="entry name" value="BETA-CAROTENE DIOXYGENASE"/>
    <property type="match status" value="1"/>
</dbReference>
<dbReference type="GO" id="GO:0016121">
    <property type="term" value="P:carotene catabolic process"/>
    <property type="evidence" value="ECO:0007669"/>
    <property type="project" value="TreeGrafter"/>
</dbReference>
<dbReference type="InterPro" id="IPR011047">
    <property type="entry name" value="Quinoprotein_ADH-like_sf"/>
</dbReference>
<keyword evidence="2 5" id="KW-0479">Metal-binding</keyword>
<proteinExistence type="inferred from homology"/>
<evidence type="ECO:0000256" key="1">
    <source>
        <dbReference type="ARBA" id="ARBA00006787"/>
    </source>
</evidence>
<reference evidence="6 7" key="1">
    <citation type="journal article" date="2019" name="Mol. Biol. Evol.">
        <title>Blast fungal genomes show frequent chromosomal changes, gene gains and losses, and effector gene turnover.</title>
        <authorList>
            <person name="Gomez Luciano L.B."/>
            <person name="Jason Tsai I."/>
            <person name="Chuma I."/>
            <person name="Tosa Y."/>
            <person name="Chen Y.H."/>
            <person name="Li J.Y."/>
            <person name="Li M.Y."/>
            <person name="Jade Lu M.Y."/>
            <person name="Nakayashiki H."/>
            <person name="Li W.H."/>
        </authorList>
    </citation>
    <scope>NUCLEOTIDE SEQUENCE [LARGE SCALE GENOMIC DNA]</scope>
    <source>
        <strain evidence="6">MZ5-1-6</strain>
    </source>
</reference>
<keyword evidence="4 5" id="KW-0408">Iron</keyword>
<feature type="binding site" evidence="5">
    <location>
        <position position="341"/>
    </location>
    <ligand>
        <name>Fe cation</name>
        <dbReference type="ChEBI" id="CHEBI:24875"/>
        <note>catalytic</note>
    </ligand>
</feature>
<dbReference type="EMBL" id="CP034207">
    <property type="protein sequence ID" value="QBZ61233.1"/>
    <property type="molecule type" value="Genomic_DNA"/>
</dbReference>
<evidence type="ECO:0008006" key="8">
    <source>
        <dbReference type="Google" id="ProtNLM"/>
    </source>
</evidence>
<evidence type="ECO:0000256" key="2">
    <source>
        <dbReference type="ARBA" id="ARBA00022723"/>
    </source>
</evidence>
<comment type="similarity">
    <text evidence="1">Belongs to the carotenoid oxygenase family.</text>
</comment>
<dbReference type="Pfam" id="PF03055">
    <property type="entry name" value="RPE65"/>
    <property type="match status" value="1"/>
</dbReference>